<dbReference type="GO" id="GO:0008270">
    <property type="term" value="F:zinc ion binding"/>
    <property type="evidence" value="ECO:0007669"/>
    <property type="project" value="InterPro"/>
</dbReference>
<dbReference type="InterPro" id="IPR046848">
    <property type="entry name" value="E_motif"/>
</dbReference>
<dbReference type="PANTHER" id="PTHR47926:SF539">
    <property type="entry name" value="DYW DOMAIN-CONTAINING PROTEIN"/>
    <property type="match status" value="1"/>
</dbReference>
<feature type="repeat" description="PPR" evidence="2">
    <location>
        <begin position="517"/>
        <end position="547"/>
    </location>
</feature>
<feature type="repeat" description="PPR" evidence="2">
    <location>
        <begin position="548"/>
        <end position="582"/>
    </location>
</feature>
<accession>A0A7J6W6P3</accession>
<evidence type="ECO:0000256" key="1">
    <source>
        <dbReference type="ARBA" id="ARBA00022737"/>
    </source>
</evidence>
<dbReference type="GO" id="GO:0009451">
    <property type="term" value="P:RNA modification"/>
    <property type="evidence" value="ECO:0007669"/>
    <property type="project" value="InterPro"/>
</dbReference>
<feature type="repeat" description="PPR" evidence="2">
    <location>
        <begin position="210"/>
        <end position="240"/>
    </location>
</feature>
<feature type="repeat" description="PPR" evidence="2">
    <location>
        <begin position="276"/>
        <end position="310"/>
    </location>
</feature>
<dbReference type="InterPro" id="IPR002885">
    <property type="entry name" value="PPR_rpt"/>
</dbReference>
<dbReference type="FunFam" id="1.25.40.10:FF:000073">
    <property type="entry name" value="Pentatricopeptide repeat-containing protein chloroplastic"/>
    <property type="match status" value="1"/>
</dbReference>
<dbReference type="PROSITE" id="PS51375">
    <property type="entry name" value="PPR"/>
    <property type="match status" value="8"/>
</dbReference>
<dbReference type="EMBL" id="JABWDY010021724">
    <property type="protein sequence ID" value="KAF5192200.1"/>
    <property type="molecule type" value="Genomic_DNA"/>
</dbReference>
<dbReference type="FunFam" id="1.25.40.10:FF:000366">
    <property type="entry name" value="Pentatricopeptide (PPR) repeat-containing protein"/>
    <property type="match status" value="1"/>
</dbReference>
<evidence type="ECO:0000313" key="5">
    <source>
        <dbReference type="Proteomes" id="UP000554482"/>
    </source>
</evidence>
<reference evidence="4 5" key="1">
    <citation type="submission" date="2020-06" db="EMBL/GenBank/DDBJ databases">
        <title>Transcriptomic and genomic resources for Thalictrum thalictroides and T. hernandezii: Facilitating candidate gene discovery in an emerging model plant lineage.</title>
        <authorList>
            <person name="Arias T."/>
            <person name="Riano-Pachon D.M."/>
            <person name="Di Stilio V.S."/>
        </authorList>
    </citation>
    <scope>NUCLEOTIDE SEQUENCE [LARGE SCALE GENOMIC DNA]</scope>
    <source>
        <strain evidence="5">cv. WT478/WT964</strain>
        <tissue evidence="4">Leaves</tissue>
    </source>
</reference>
<dbReference type="AlphaFoldDB" id="A0A7J6W6P3"/>
<proteinExistence type="predicted"/>
<dbReference type="InterPro" id="IPR046960">
    <property type="entry name" value="PPR_At4g14850-like_plant"/>
</dbReference>
<dbReference type="FunFam" id="1.25.40.10:FF:000393">
    <property type="entry name" value="Pentatricopeptide repeat-containing protein At1g20230"/>
    <property type="match status" value="1"/>
</dbReference>
<gene>
    <name evidence="4" type="ORF">FRX31_018223</name>
</gene>
<feature type="repeat" description="PPR" evidence="2">
    <location>
        <begin position="412"/>
        <end position="446"/>
    </location>
</feature>
<dbReference type="FunFam" id="1.25.40.10:FF:000144">
    <property type="entry name" value="Pentatricopeptide repeat-containing protein, mitochondrial"/>
    <property type="match status" value="1"/>
</dbReference>
<evidence type="ECO:0000313" key="4">
    <source>
        <dbReference type="EMBL" id="KAF5192200.1"/>
    </source>
</evidence>
<evidence type="ECO:0000259" key="3">
    <source>
        <dbReference type="Pfam" id="PF14432"/>
    </source>
</evidence>
<dbReference type="GO" id="GO:0003723">
    <property type="term" value="F:RNA binding"/>
    <property type="evidence" value="ECO:0007669"/>
    <property type="project" value="InterPro"/>
</dbReference>
<sequence>MEEKWDSDAYLESLIKLYLSYGDFRSASMVFLVGFSENHVSLSFLTEEFDKAGVRMFELLKVFRQLHHKGVVFNSRVLTLILRICTDLIDFWFGVEIHAYIIKKGLDVDVHLKCSLLSFYANTLGEECVDQIFDEMPKHSAILWNEVVMVNLRSQSYLKAFYLFRKMQLSGVKANEFTISKLLQACCKLETLNEGKQIHGYVIRHALESNSVICNTLINMYTKNGKLELARTIFDLMRKPTSTSWNSIISGYAQNNYLEEAWQLFRKMELSETKPDLITWNCLLSGHFLHRAYEKVLMIFRRMQYVGFKPNSTTITSIIQAIAELGSVNLGKEIHGYVVRNGLDYDVYVGTSLVDMYVKNGCLSDARAVFGIMKNKNIYAWNSLISGYAYNGLFEEASELLNGMEQEGIEPDLITWNGLISGYSMWGRSEEALVLIHEMKASGLNPNVVSWTALISGCSQRENYRESIKFFLQMQQEGIKPNSATLSSLIRACAGLSLLESGKEIHGTTIRFGYYEDIYVATSLIDMYCKSGSLTSAYHVFGMMKNKNIASWNSIIMGFAIHGLGKEAICLFNDMCEAGISPDSITFTAVLSACKHSGLIGDGWKYFDSMNQDYNVMPTLEHYACMVDLLGRCGYLDEAMYFIERMPLKADASIWGALLGSCRIHKNLELAEVAAKYLFKLEPYNSANYLLMMNLYSTENRWEDVENLKDIMSVVGVKSRPGWSWIQIDQNIHVFSGDRNPHPDIGEIYFELYQCVSEMKKLGYVPDTSCVFQNINEHDKEKVLMSHSEKLAVTYGLIKTNSNQPIRVINNTRVCADCHTAVKYMSQISCREIFLRDGVRFHHFIDGKCSCNDYW</sequence>
<dbReference type="Proteomes" id="UP000554482">
    <property type="component" value="Unassembled WGS sequence"/>
</dbReference>
<dbReference type="InterPro" id="IPR032867">
    <property type="entry name" value="DYW_dom"/>
</dbReference>
<evidence type="ECO:0000256" key="2">
    <source>
        <dbReference type="PROSITE-ProRule" id="PRU00708"/>
    </source>
</evidence>
<feature type="repeat" description="PPR" evidence="2">
    <location>
        <begin position="447"/>
        <end position="481"/>
    </location>
</feature>
<feature type="domain" description="DYW" evidence="3">
    <location>
        <begin position="763"/>
        <end position="855"/>
    </location>
</feature>
<feature type="repeat" description="PPR" evidence="2">
    <location>
        <begin position="241"/>
        <end position="275"/>
    </location>
</feature>
<organism evidence="4 5">
    <name type="scientific">Thalictrum thalictroides</name>
    <name type="common">Rue-anemone</name>
    <name type="synonym">Anemone thalictroides</name>
    <dbReference type="NCBI Taxonomy" id="46969"/>
    <lineage>
        <taxon>Eukaryota</taxon>
        <taxon>Viridiplantae</taxon>
        <taxon>Streptophyta</taxon>
        <taxon>Embryophyta</taxon>
        <taxon>Tracheophyta</taxon>
        <taxon>Spermatophyta</taxon>
        <taxon>Magnoliopsida</taxon>
        <taxon>Ranunculales</taxon>
        <taxon>Ranunculaceae</taxon>
        <taxon>Thalictroideae</taxon>
        <taxon>Thalictrum</taxon>
    </lineage>
</organism>
<dbReference type="FunFam" id="1.25.40.10:FF:001383">
    <property type="entry name" value="Pentatricopeptide repeat-containing protein mitochondrial"/>
    <property type="match status" value="1"/>
</dbReference>
<dbReference type="NCBIfam" id="TIGR00756">
    <property type="entry name" value="PPR"/>
    <property type="match status" value="8"/>
</dbReference>
<protein>
    <submittedName>
        <fullName evidence="4">Pentatricopeptide repeat-containing protein</fullName>
    </submittedName>
</protein>
<dbReference type="Pfam" id="PF13041">
    <property type="entry name" value="PPR_2"/>
    <property type="match status" value="4"/>
</dbReference>
<comment type="caution">
    <text evidence="4">The sequence shown here is derived from an EMBL/GenBank/DDBJ whole genome shotgun (WGS) entry which is preliminary data.</text>
</comment>
<dbReference type="Gene3D" id="1.25.40.10">
    <property type="entry name" value="Tetratricopeptide repeat domain"/>
    <property type="match status" value="5"/>
</dbReference>
<feature type="repeat" description="PPR" evidence="2">
    <location>
        <begin position="377"/>
        <end position="411"/>
    </location>
</feature>
<dbReference type="InterPro" id="IPR011990">
    <property type="entry name" value="TPR-like_helical_dom_sf"/>
</dbReference>
<dbReference type="OrthoDB" id="185373at2759"/>
<keyword evidence="5" id="KW-1185">Reference proteome</keyword>
<keyword evidence="1" id="KW-0677">Repeat</keyword>
<name>A0A7J6W6P3_THATH</name>
<dbReference type="PANTHER" id="PTHR47926">
    <property type="entry name" value="PENTATRICOPEPTIDE REPEAT-CONTAINING PROTEIN"/>
    <property type="match status" value="1"/>
</dbReference>
<dbReference type="Pfam" id="PF20431">
    <property type="entry name" value="E_motif"/>
    <property type="match status" value="1"/>
</dbReference>
<dbReference type="Pfam" id="PF14432">
    <property type="entry name" value="DYW_deaminase"/>
    <property type="match status" value="1"/>
</dbReference>
<dbReference type="Pfam" id="PF01535">
    <property type="entry name" value="PPR"/>
    <property type="match status" value="2"/>
</dbReference>